<accession>A0A0R2CJS5</accession>
<dbReference type="GO" id="GO:0055085">
    <property type="term" value="P:transmembrane transport"/>
    <property type="evidence" value="ECO:0007669"/>
    <property type="project" value="TreeGrafter"/>
</dbReference>
<dbReference type="PANTHER" id="PTHR21716:SF53">
    <property type="entry name" value="PERMEASE PERM-RELATED"/>
    <property type="match status" value="1"/>
</dbReference>
<dbReference type="RefSeq" id="WP_057828384.1">
    <property type="nucleotide sequence ID" value="NZ_AYZE01000008.1"/>
</dbReference>
<feature type="transmembrane region" description="Helical" evidence="8">
    <location>
        <begin position="258"/>
        <end position="286"/>
    </location>
</feature>
<keyword evidence="10" id="KW-1185">Reference proteome</keyword>
<name>A0A0R2CJS5_9LACO</name>
<evidence type="ECO:0000256" key="4">
    <source>
        <dbReference type="ARBA" id="ARBA00022475"/>
    </source>
</evidence>
<dbReference type="EMBL" id="AYZE01000008">
    <property type="protein sequence ID" value="KRM91903.1"/>
    <property type="molecule type" value="Genomic_DNA"/>
</dbReference>
<evidence type="ECO:0000256" key="3">
    <source>
        <dbReference type="ARBA" id="ARBA00022448"/>
    </source>
</evidence>
<feature type="transmembrane region" description="Helical" evidence="8">
    <location>
        <begin position="79"/>
        <end position="104"/>
    </location>
</feature>
<proteinExistence type="inferred from homology"/>
<dbReference type="Pfam" id="PF01594">
    <property type="entry name" value="AI-2E_transport"/>
    <property type="match status" value="1"/>
</dbReference>
<evidence type="ECO:0000256" key="2">
    <source>
        <dbReference type="ARBA" id="ARBA00009773"/>
    </source>
</evidence>
<feature type="transmembrane region" description="Helical" evidence="8">
    <location>
        <begin position="293"/>
        <end position="313"/>
    </location>
</feature>
<keyword evidence="4" id="KW-1003">Cell membrane</keyword>
<evidence type="ECO:0000313" key="9">
    <source>
        <dbReference type="EMBL" id="KRM91903.1"/>
    </source>
</evidence>
<evidence type="ECO:0000313" key="10">
    <source>
        <dbReference type="Proteomes" id="UP000051131"/>
    </source>
</evidence>
<evidence type="ECO:0000256" key="7">
    <source>
        <dbReference type="ARBA" id="ARBA00023136"/>
    </source>
</evidence>
<evidence type="ECO:0000256" key="8">
    <source>
        <dbReference type="SAM" id="Phobius"/>
    </source>
</evidence>
<reference evidence="9 10" key="1">
    <citation type="journal article" date="2015" name="Genome Announc.">
        <title>Expanding the biotechnology potential of lactobacilli through comparative genomics of 213 strains and associated genera.</title>
        <authorList>
            <person name="Sun Z."/>
            <person name="Harris H.M."/>
            <person name="McCann A."/>
            <person name="Guo C."/>
            <person name="Argimon S."/>
            <person name="Zhang W."/>
            <person name="Yang X."/>
            <person name="Jeffery I.B."/>
            <person name="Cooney J.C."/>
            <person name="Kagawa T.F."/>
            <person name="Liu W."/>
            <person name="Song Y."/>
            <person name="Salvetti E."/>
            <person name="Wrobel A."/>
            <person name="Rasinkangas P."/>
            <person name="Parkhill J."/>
            <person name="Rea M.C."/>
            <person name="O'Sullivan O."/>
            <person name="Ritari J."/>
            <person name="Douillard F.P."/>
            <person name="Paul Ross R."/>
            <person name="Yang R."/>
            <person name="Briner A.E."/>
            <person name="Felis G.E."/>
            <person name="de Vos W.M."/>
            <person name="Barrangou R."/>
            <person name="Klaenhammer T.R."/>
            <person name="Caufield P.W."/>
            <person name="Cui Y."/>
            <person name="Zhang H."/>
            <person name="O'Toole P.W."/>
        </authorList>
    </citation>
    <scope>NUCLEOTIDE SEQUENCE [LARGE SCALE GENOMIC DNA]</scope>
    <source>
        <strain evidence="9 10">DSM 21116</strain>
    </source>
</reference>
<keyword evidence="3" id="KW-0813">Transport</keyword>
<gene>
    <name evidence="9" type="ORF">FC80_GL000081</name>
</gene>
<comment type="similarity">
    <text evidence="2">Belongs to the autoinducer-2 exporter (AI-2E) (TC 2.A.86) family.</text>
</comment>
<comment type="caution">
    <text evidence="9">The sequence shown here is derived from an EMBL/GenBank/DDBJ whole genome shotgun (WGS) entry which is preliminary data.</text>
</comment>
<dbReference type="PANTHER" id="PTHR21716">
    <property type="entry name" value="TRANSMEMBRANE PROTEIN"/>
    <property type="match status" value="1"/>
</dbReference>
<feature type="transmembrane region" description="Helical" evidence="8">
    <location>
        <begin position="12"/>
        <end position="34"/>
    </location>
</feature>
<comment type="subcellular location">
    <subcellularLocation>
        <location evidence="1">Cell membrane</location>
        <topology evidence="1">Multi-pass membrane protein</topology>
    </subcellularLocation>
</comment>
<dbReference type="InterPro" id="IPR002549">
    <property type="entry name" value="AI-2E-like"/>
</dbReference>
<feature type="transmembrane region" description="Helical" evidence="8">
    <location>
        <begin position="172"/>
        <end position="194"/>
    </location>
</feature>
<evidence type="ECO:0000256" key="6">
    <source>
        <dbReference type="ARBA" id="ARBA00022989"/>
    </source>
</evidence>
<dbReference type="GO" id="GO:0005886">
    <property type="term" value="C:plasma membrane"/>
    <property type="evidence" value="ECO:0007669"/>
    <property type="project" value="UniProtKB-SubCell"/>
</dbReference>
<organism evidence="9 10">
    <name type="scientific">Liquorilactobacillus cacaonum DSM 21116</name>
    <dbReference type="NCBI Taxonomy" id="1423729"/>
    <lineage>
        <taxon>Bacteria</taxon>
        <taxon>Bacillati</taxon>
        <taxon>Bacillota</taxon>
        <taxon>Bacilli</taxon>
        <taxon>Lactobacillales</taxon>
        <taxon>Lactobacillaceae</taxon>
        <taxon>Liquorilactobacillus</taxon>
    </lineage>
</organism>
<feature type="transmembrane region" description="Helical" evidence="8">
    <location>
        <begin position="40"/>
        <end position="58"/>
    </location>
</feature>
<keyword evidence="5 8" id="KW-0812">Transmembrane</keyword>
<evidence type="ECO:0000256" key="1">
    <source>
        <dbReference type="ARBA" id="ARBA00004651"/>
    </source>
</evidence>
<feature type="transmembrane region" description="Helical" evidence="8">
    <location>
        <begin position="230"/>
        <end position="252"/>
    </location>
</feature>
<sequence length="376" mass="42122">MFDKLKNSKLIYITTEALLIATLIWICTKIGFVFEPVGTFISTLFVPVIISGFLYYLLKPLITFLMKIKLGRFNINRTWAVTIVFLLLIAIFAVALAFLIPVLVSQIGQLISNSPEYLKALQKMTNNYYDDFLHQDWVRQLNINSYIGNVEKNLMKYFEGFLNSVTASLGSIIGMVTSITVTIVTVPFMLFYMLKDGNRLIPNIQKIIPNKHGEQIEILLGKMGETISKYIAGQFIECTFVATFTTLGYFVIGMPYAFLLGVMAGITNIIPYLGPYIGVLPAVILAASISPKMIMFVIIVCVIVQQVDGNLIYPNVIGKSLDIHPLTIIVLLLVAGNLAGIMGMILGIPFYAVLKVVIKYFRDIYLLNNEEKKNHE</sequence>
<keyword evidence="6 8" id="KW-1133">Transmembrane helix</keyword>
<dbReference type="OrthoDB" id="9793390at2"/>
<evidence type="ECO:0008006" key="11">
    <source>
        <dbReference type="Google" id="ProtNLM"/>
    </source>
</evidence>
<dbReference type="PATRIC" id="fig|1423729.3.peg.84"/>
<dbReference type="AlphaFoldDB" id="A0A0R2CJS5"/>
<dbReference type="Proteomes" id="UP000051131">
    <property type="component" value="Unassembled WGS sequence"/>
</dbReference>
<feature type="transmembrane region" description="Helical" evidence="8">
    <location>
        <begin position="325"/>
        <end position="354"/>
    </location>
</feature>
<dbReference type="STRING" id="1423729.FC80_GL000081"/>
<protein>
    <recommendedName>
        <fullName evidence="11">Permease</fullName>
    </recommendedName>
</protein>
<keyword evidence="7 8" id="KW-0472">Membrane</keyword>
<evidence type="ECO:0000256" key="5">
    <source>
        <dbReference type="ARBA" id="ARBA00022692"/>
    </source>
</evidence>